<dbReference type="SUPFAM" id="SSF100939">
    <property type="entry name" value="SPOC domain-like"/>
    <property type="match status" value="1"/>
</dbReference>
<feature type="compositionally biased region" description="Low complexity" evidence="10">
    <location>
        <begin position="919"/>
        <end position="931"/>
    </location>
</feature>
<evidence type="ECO:0000256" key="4">
    <source>
        <dbReference type="ARBA" id="ARBA00022884"/>
    </source>
</evidence>
<keyword evidence="6" id="KW-0175">Coiled coil</keyword>
<evidence type="ECO:0000256" key="6">
    <source>
        <dbReference type="ARBA" id="ARBA00023054"/>
    </source>
</evidence>
<comment type="similarity">
    <text evidence="2">Belongs to the RRM Spen family.</text>
</comment>
<feature type="compositionally biased region" description="Basic and acidic residues" evidence="10">
    <location>
        <begin position="138"/>
        <end position="150"/>
    </location>
</feature>
<feature type="domain" description="RRM" evidence="11">
    <location>
        <begin position="360"/>
        <end position="432"/>
    </location>
</feature>
<feature type="compositionally biased region" description="Basic and acidic residues" evidence="10">
    <location>
        <begin position="957"/>
        <end position="968"/>
    </location>
</feature>
<feature type="compositionally biased region" description="Basic and acidic residues" evidence="10">
    <location>
        <begin position="935"/>
        <end position="945"/>
    </location>
</feature>
<evidence type="ECO:0000256" key="7">
    <source>
        <dbReference type="ARBA" id="ARBA00023163"/>
    </source>
</evidence>
<evidence type="ECO:0000256" key="5">
    <source>
        <dbReference type="ARBA" id="ARBA00023015"/>
    </source>
</evidence>
<dbReference type="PANTHER" id="PTHR23189">
    <property type="entry name" value="RNA RECOGNITION MOTIF-CONTAINING"/>
    <property type="match status" value="1"/>
</dbReference>
<evidence type="ECO:0000259" key="12">
    <source>
        <dbReference type="PROSITE" id="PS50917"/>
    </source>
</evidence>
<dbReference type="SUPFAM" id="SSF54928">
    <property type="entry name" value="RNA-binding domain, RBD"/>
    <property type="match status" value="3"/>
</dbReference>
<evidence type="ECO:0000256" key="2">
    <source>
        <dbReference type="ARBA" id="ARBA00005387"/>
    </source>
</evidence>
<dbReference type="CDD" id="cd21543">
    <property type="entry name" value="SPOC_SHARP"/>
    <property type="match status" value="1"/>
</dbReference>
<dbReference type="SMART" id="SM00360">
    <property type="entry name" value="RRM"/>
    <property type="match status" value="4"/>
</dbReference>
<name>T2M710_HYDVU</name>
<dbReference type="OrthoDB" id="6407164at2759"/>
<feature type="region of interest" description="Disordered" evidence="10">
    <location>
        <begin position="823"/>
        <end position="985"/>
    </location>
</feature>
<keyword evidence="3" id="KW-0597">Phosphoprotein</keyword>
<protein>
    <submittedName>
        <fullName evidence="13">Msx2-interacting protein</fullName>
    </submittedName>
</protein>
<gene>
    <name evidence="13" type="primary">SPEN</name>
</gene>
<proteinExistence type="evidence at transcript level"/>
<dbReference type="Gene3D" id="3.30.70.330">
    <property type="match status" value="4"/>
</dbReference>
<dbReference type="InterPro" id="IPR016194">
    <property type="entry name" value="SPOC-like_C_dom_sf"/>
</dbReference>
<evidence type="ECO:0000256" key="9">
    <source>
        <dbReference type="PROSITE-ProRule" id="PRU00176"/>
    </source>
</evidence>
<dbReference type="Gene3D" id="2.40.290.10">
    <property type="match status" value="1"/>
</dbReference>
<sequence>MVRESRHLWVGNLPETVREEQIQDYFSRYGRVEKVKLLAKTSPDGGRAAFVDFVDIRSATKANEAQNRMGERDLRTNYNEPGAKNLMDFRGHAMHRIHGTYPSGIGNQPVVIYAAAPGDHLIHSQAYRPLYHREEKRVSTYTPLKRDKSPGRSSLSDGSPSVKRSREYSSDYIDSDDNSVRSSSVIIKNLSRNTDSELEEGIYHEFRKAGEITKIKIKGTGADRYAIVKFSKPEEAEKATHSTGRLFQGQTIRVLIRGNKKSRNHSPEKDDLAFDPHATRTVFVGNIEKTMMHGELRSIFERFGDVVDVDIKKMQTGQTTYAFVQYIDINGAMFAKRKMDREYIGHTIVKIGYGRGTPTNCLWIGNLPTNVVDHQLSKIFHPFGYVQHCLIDKRFWQALIRFETIEACTHAFAEMHGKHFQGKRLAVDYASPACRDGFYRRMEEDGQLDRRQLEPSPTPPDAHINFQNVARGGAFQPRGNNYVFKSYAASGDSRSYAEYHPEFGYEKGERDMYGRDKERPRGYSPMSHGSNSPKHLYSPKHTLSRESISPVSSLGFYDRKYRNEERKRKHNYLSSPVHEGHAKKKEKRKKKDKKEKQDKDIEFGYPPVGITSPPLKSLKDAKREKKEKKKKDKVRRKSERKQKKILKLKNLQEKLNLNEPGVDGVLSMSLQNIKPEHNFTANDRLHNKDTEQMKLGEIKQENDVVNALVISNYEQDNNNVLGGTKMVAVNNMETYSFDKDQLFKTEQCNDKQVVDEIKKTVASPEEGELNEEDGKTSINQLAGSPISQDNTTNNVIKYTARLQPVDKVLSSIPATNKVKVEVQRSSYNEESSDSSDCTSSDSDSSDSSDDSDNKKLNYKRHSCLREDKKVFDKAREPKAYRQSNRDDFDRREHRAERDREKEYHRSKYSSSDSIRRSPSRSVKSKSPNSSPGCYLKRDNSYDKKNVRSPYSKSPLHSLERKDHYDQHSRRTHTPPPPPPLIDKVKHPTSIVSNGQIAYSRENVLPSSSTASQSADTLMDLLRRYPVMWQGLLGLKNDTAAVQMHFLSGNVRIAESSLPRAAQPNEVPPTLRISQRMKLETSQLEGVDKRIQLIKEHCMLLALPCGRDPLDVHAQTRALKTGFITYLQQKQAAGIVNTAIQSKQTTFVIHIFPPCEFAQGHLARVAPDLLNSAADSGHLMVLISPM</sequence>
<dbReference type="InterPro" id="IPR012677">
    <property type="entry name" value="Nucleotide-bd_a/b_plait_sf"/>
</dbReference>
<keyword evidence="5" id="KW-0805">Transcription regulation</keyword>
<evidence type="ECO:0000256" key="1">
    <source>
        <dbReference type="ARBA" id="ARBA00004123"/>
    </source>
</evidence>
<feature type="region of interest" description="Disordered" evidence="10">
    <location>
        <begin position="138"/>
        <end position="178"/>
    </location>
</feature>
<feature type="region of interest" description="Disordered" evidence="10">
    <location>
        <begin position="508"/>
        <end position="549"/>
    </location>
</feature>
<accession>T2M710</accession>
<dbReference type="InterPro" id="IPR035979">
    <property type="entry name" value="RBD_domain_sf"/>
</dbReference>
<feature type="region of interest" description="Disordered" evidence="10">
    <location>
        <begin position="760"/>
        <end position="791"/>
    </location>
</feature>
<feature type="compositionally biased region" description="Basic and acidic residues" evidence="10">
    <location>
        <begin position="863"/>
        <end position="905"/>
    </location>
</feature>
<feature type="compositionally biased region" description="Basic residues" evidence="10">
    <location>
        <begin position="581"/>
        <end position="593"/>
    </location>
</feature>
<keyword evidence="4 9" id="KW-0694">RNA-binding</keyword>
<keyword evidence="8" id="KW-0539">Nucleus</keyword>
<comment type="subcellular location">
    <subcellularLocation>
        <location evidence="1">Nucleus</location>
    </subcellularLocation>
</comment>
<feature type="compositionally biased region" description="Low complexity" evidence="10">
    <location>
        <begin position="825"/>
        <end position="842"/>
    </location>
</feature>
<dbReference type="PROSITE" id="PS50917">
    <property type="entry name" value="SPOC"/>
    <property type="match status" value="1"/>
</dbReference>
<evidence type="ECO:0000256" key="3">
    <source>
        <dbReference type="ARBA" id="ARBA00022553"/>
    </source>
</evidence>
<feature type="domain" description="RRM" evidence="11">
    <location>
        <begin position="280"/>
        <end position="356"/>
    </location>
</feature>
<dbReference type="GO" id="GO:0005634">
    <property type="term" value="C:nucleus"/>
    <property type="evidence" value="ECO:0007669"/>
    <property type="project" value="UniProtKB-SubCell"/>
</dbReference>
<organism evidence="13">
    <name type="scientific">Hydra vulgaris</name>
    <name type="common">Hydra</name>
    <name type="synonym">Hydra attenuata</name>
    <dbReference type="NCBI Taxonomy" id="6087"/>
    <lineage>
        <taxon>Eukaryota</taxon>
        <taxon>Metazoa</taxon>
        <taxon>Cnidaria</taxon>
        <taxon>Hydrozoa</taxon>
        <taxon>Hydroidolina</taxon>
        <taxon>Anthoathecata</taxon>
        <taxon>Aplanulata</taxon>
        <taxon>Hydridae</taxon>
        <taxon>Hydra</taxon>
    </lineage>
</organism>
<feature type="domain" description="RRM" evidence="11">
    <location>
        <begin position="183"/>
        <end position="254"/>
    </location>
</feature>
<feature type="compositionally biased region" description="Basic residues" evidence="10">
    <location>
        <begin position="625"/>
        <end position="645"/>
    </location>
</feature>
<feature type="compositionally biased region" description="Basic and acidic residues" evidence="10">
    <location>
        <begin position="508"/>
        <end position="521"/>
    </location>
</feature>
<feature type="domain" description="RRM" evidence="11">
    <location>
        <begin position="6"/>
        <end position="81"/>
    </location>
</feature>
<keyword evidence="7" id="KW-0804">Transcription</keyword>
<evidence type="ECO:0000256" key="8">
    <source>
        <dbReference type="ARBA" id="ARBA00023242"/>
    </source>
</evidence>
<dbReference type="AlphaFoldDB" id="T2M710"/>
<dbReference type="FunFam" id="2.40.290.10:FF:000002">
    <property type="entry name" value="Spen family transcriptional repressor"/>
    <property type="match status" value="1"/>
</dbReference>
<evidence type="ECO:0000256" key="10">
    <source>
        <dbReference type="SAM" id="MobiDB-lite"/>
    </source>
</evidence>
<feature type="compositionally biased region" description="Polar residues" evidence="10">
    <location>
        <begin position="776"/>
        <end position="791"/>
    </location>
</feature>
<dbReference type="InterPro" id="IPR012921">
    <property type="entry name" value="SPOC_C"/>
</dbReference>
<dbReference type="InterPro" id="IPR010912">
    <property type="entry name" value="SPOC_met"/>
</dbReference>
<dbReference type="InterPro" id="IPR000504">
    <property type="entry name" value="RRM_dom"/>
</dbReference>
<dbReference type="Pfam" id="PF07744">
    <property type="entry name" value="SPOC"/>
    <property type="match status" value="1"/>
</dbReference>
<dbReference type="EMBL" id="HAAD01001614">
    <property type="protein sequence ID" value="CDG67846.1"/>
    <property type="molecule type" value="mRNA"/>
</dbReference>
<evidence type="ECO:0000259" key="11">
    <source>
        <dbReference type="PROSITE" id="PS50102"/>
    </source>
</evidence>
<feature type="region of interest" description="Disordered" evidence="10">
    <location>
        <begin position="565"/>
        <end position="645"/>
    </location>
</feature>
<feature type="domain" description="SPOC" evidence="12">
    <location>
        <begin position="1017"/>
        <end position="1185"/>
    </location>
</feature>
<dbReference type="GO" id="GO:0003723">
    <property type="term" value="F:RNA binding"/>
    <property type="evidence" value="ECO:0007669"/>
    <property type="project" value="UniProtKB-UniRule"/>
</dbReference>
<dbReference type="PROSITE" id="PS50102">
    <property type="entry name" value="RRM"/>
    <property type="match status" value="4"/>
</dbReference>
<evidence type="ECO:0000313" key="13">
    <source>
        <dbReference type="EMBL" id="CDG67846.1"/>
    </source>
</evidence>
<dbReference type="Pfam" id="PF00076">
    <property type="entry name" value="RRM_1"/>
    <property type="match status" value="4"/>
</dbReference>
<reference evidence="13" key="1">
    <citation type="journal article" date="2013" name="Genome Biol. Evol.">
        <title>Punctuated emergences of genetic and phenotypic innovations in eumetazoan, bilaterian, euteleostome, and hominidae ancestors.</title>
        <authorList>
            <person name="Wenger Y."/>
            <person name="Galliot B."/>
        </authorList>
    </citation>
    <scope>NUCLEOTIDE SEQUENCE</scope>
    <source>
        <tissue evidence="13">Whole animals</tissue>
    </source>
</reference>